<dbReference type="Pfam" id="PF00512">
    <property type="entry name" value="HisKA"/>
    <property type="match status" value="1"/>
</dbReference>
<evidence type="ECO:0000259" key="9">
    <source>
        <dbReference type="PROSITE" id="PS50109"/>
    </source>
</evidence>
<name>A0A244CKX0_PSEDV</name>
<evidence type="ECO:0000256" key="3">
    <source>
        <dbReference type="ARBA" id="ARBA00022553"/>
    </source>
</evidence>
<keyword evidence="3 7" id="KW-0597">Phosphoprotein</keyword>
<evidence type="ECO:0000256" key="4">
    <source>
        <dbReference type="ARBA" id="ARBA00023015"/>
    </source>
</evidence>
<dbReference type="CDD" id="cd00082">
    <property type="entry name" value="HisKA"/>
    <property type="match status" value="1"/>
</dbReference>
<dbReference type="PANTHER" id="PTHR43547">
    <property type="entry name" value="TWO-COMPONENT HISTIDINE KINASE"/>
    <property type="match status" value="1"/>
</dbReference>
<dbReference type="EMBL" id="MWPV01000008">
    <property type="protein sequence ID" value="OUL55930.1"/>
    <property type="molecule type" value="Genomic_DNA"/>
</dbReference>
<evidence type="ECO:0000259" key="8">
    <source>
        <dbReference type="PROSITE" id="PS01124"/>
    </source>
</evidence>
<dbReference type="InterPro" id="IPR013783">
    <property type="entry name" value="Ig-like_fold"/>
</dbReference>
<evidence type="ECO:0000256" key="1">
    <source>
        <dbReference type="ARBA" id="ARBA00000085"/>
    </source>
</evidence>
<dbReference type="SMART" id="SM00342">
    <property type="entry name" value="HTH_ARAC"/>
    <property type="match status" value="1"/>
</dbReference>
<dbReference type="RefSeq" id="WP_086745852.1">
    <property type="nucleotide sequence ID" value="NZ_MWPV01000008.1"/>
</dbReference>
<organism evidence="11 12">
    <name type="scientific">Pseudoalteromonas ulvae</name>
    <dbReference type="NCBI Taxonomy" id="107327"/>
    <lineage>
        <taxon>Bacteria</taxon>
        <taxon>Pseudomonadati</taxon>
        <taxon>Pseudomonadota</taxon>
        <taxon>Gammaproteobacteria</taxon>
        <taxon>Alteromonadales</taxon>
        <taxon>Pseudoalteromonadaceae</taxon>
        <taxon>Pseudoalteromonas</taxon>
    </lineage>
</organism>
<dbReference type="PROSITE" id="PS50110">
    <property type="entry name" value="RESPONSE_REGULATORY"/>
    <property type="match status" value="1"/>
</dbReference>
<dbReference type="GO" id="GO:0003700">
    <property type="term" value="F:DNA-binding transcription factor activity"/>
    <property type="evidence" value="ECO:0007669"/>
    <property type="project" value="InterPro"/>
</dbReference>
<gene>
    <name evidence="11" type="ORF">B1199_19680</name>
</gene>
<dbReference type="InterPro" id="IPR001789">
    <property type="entry name" value="Sig_transdc_resp-reg_receiver"/>
</dbReference>
<dbReference type="Pfam" id="PF00072">
    <property type="entry name" value="Response_reg"/>
    <property type="match status" value="1"/>
</dbReference>
<keyword evidence="5" id="KW-0238">DNA-binding</keyword>
<dbReference type="InterPro" id="IPR018060">
    <property type="entry name" value="HTH_AraC"/>
</dbReference>
<dbReference type="Gene3D" id="2.130.10.10">
    <property type="entry name" value="YVTN repeat-like/Quinoprotein amine dehydrogenase"/>
    <property type="match status" value="3"/>
</dbReference>
<dbReference type="Pfam" id="PF07494">
    <property type="entry name" value="Reg_prop"/>
    <property type="match status" value="4"/>
</dbReference>
<dbReference type="InterPro" id="IPR003594">
    <property type="entry name" value="HATPase_dom"/>
</dbReference>
<dbReference type="InterPro" id="IPR011110">
    <property type="entry name" value="Reg_prop"/>
</dbReference>
<evidence type="ECO:0000256" key="7">
    <source>
        <dbReference type="PROSITE-ProRule" id="PRU00169"/>
    </source>
</evidence>
<evidence type="ECO:0000256" key="5">
    <source>
        <dbReference type="ARBA" id="ARBA00023125"/>
    </source>
</evidence>
<keyword evidence="4" id="KW-0805">Transcription regulation</keyword>
<dbReference type="InterPro" id="IPR011123">
    <property type="entry name" value="Y_Y_Y"/>
</dbReference>
<dbReference type="InterPro" id="IPR003661">
    <property type="entry name" value="HisK_dim/P_dom"/>
</dbReference>
<dbReference type="InterPro" id="IPR015943">
    <property type="entry name" value="WD40/YVTN_repeat-like_dom_sf"/>
</dbReference>
<dbReference type="Gene3D" id="3.30.565.10">
    <property type="entry name" value="Histidine kinase-like ATPase, C-terminal domain"/>
    <property type="match status" value="1"/>
</dbReference>
<evidence type="ECO:0000256" key="6">
    <source>
        <dbReference type="ARBA" id="ARBA00023163"/>
    </source>
</evidence>
<dbReference type="InterPro" id="IPR011006">
    <property type="entry name" value="CheY-like_superfamily"/>
</dbReference>
<dbReference type="SMART" id="SM00448">
    <property type="entry name" value="REC"/>
    <property type="match status" value="1"/>
</dbReference>
<dbReference type="SUPFAM" id="SSF63829">
    <property type="entry name" value="Calcium-dependent phosphotriesterase"/>
    <property type="match status" value="2"/>
</dbReference>
<dbReference type="Pfam" id="PF02518">
    <property type="entry name" value="HATPase_c"/>
    <property type="match status" value="1"/>
</dbReference>
<evidence type="ECO:0000313" key="12">
    <source>
        <dbReference type="Proteomes" id="UP000194841"/>
    </source>
</evidence>
<dbReference type="Gene3D" id="3.40.50.2300">
    <property type="match status" value="1"/>
</dbReference>
<dbReference type="SMART" id="SM00387">
    <property type="entry name" value="HATPase_c"/>
    <property type="match status" value="1"/>
</dbReference>
<dbReference type="Proteomes" id="UP000194841">
    <property type="component" value="Unassembled WGS sequence"/>
</dbReference>
<dbReference type="PANTHER" id="PTHR43547:SF2">
    <property type="entry name" value="HYBRID SIGNAL TRANSDUCTION HISTIDINE KINASE C"/>
    <property type="match status" value="1"/>
</dbReference>
<dbReference type="EC" id="2.7.13.3" evidence="2"/>
<dbReference type="Gene3D" id="1.10.287.130">
    <property type="match status" value="1"/>
</dbReference>
<sequence length="1340" mass="150615">MSLASFSKYLLILFVFTLSFPSFSEAPFIYFDRFSVEDGLTQSSVTCVVEDNLGFTWLGSQNGLNKLDGYSIETHKEINKQGYLTGSWITACVKDPSGQLWFSTASKGINRYNPMTGLFEANHWSSQLQDKRVLSMLMSDTGELLVGSASGSLSIINLSDHSIKVATQPKNSIQGIRALYQSSNGTIWIGSASGLYYFDQQAAQIKPFILVNENEQFDNLAVWSIAEDHENRLWITGRGGLFRLNVENKQLRYFELGGKAKNWGTSVFVESGNRVWVGTYGSGVFIFDLKGTLEASLNNDPLEGNSLSNDYILSLYQSTNKHIWIGTDGGGVNRYIPSRLNYHHHKHDPDDNSTLSHSFVRAITQDTQGQLWVATREGVNRRELNSIEFKRYYHDKEHPRSLAVNNVFALFSSKTHGVWLGTYGGGLLQYSSKTDDFTQFKHHKNDSESLISDRIYAIAAATDDSLWLGSNKGLSLFNTQIFTSQHFKYDPNDADSLSDNVVFSVLQDNKERVWVGTRLGLNLLNDDRRGFTHFRQESGQLTANMVTALHQDLQGYIWVGTMQGLNRLDPQTNEVVQFTQSDGLVDENIFAIEEDQLGYLWISTNNGLMKLNKSTQAITHVKPEVGLQGRSFILGASHQGKQGELYFGGVNGFNYFDPKELASTLSPPRVSLKELLLLNQPVRVQDKESGSGFNLSQHINFLPHLYLDYQHNLFALEFTSSDSLMPEPIDYAYRLVGFDRVWLNASSQQRVATYTNLSSGTYQFEVKARFAHGEWGPIKTLDITVTPAPWLSWWALTSYILLSLSVIAYGVWLIYHRRIAEQEKIHSQAMITAKDNLLATISHEFKTPLTMISGPIERLIVSNSDPLMVHSLAMMRRNADRLLGLVNDILQTRNINDDTKPVVTVDLCALSQLYIEGFKLLAAQKSISLTGQLNGLGVCNTLMQVDAADQIMSNLLYNAIKFTPEHGQVELSLDVMGDRCCLRVKDTGIGIDVDELEAIFDQYKRGRRTNELEGHGLGLAIVQDIVQQHQGVMSVTSTPNLGSEFTVSLPIQDYQYGSCEQPKIAPSAPPQMIIKDTSAFKILIVEDNADLRAYLETFLQLYYQCFSAINGEVGLEQARALQPDLIISDVMMPILSGFELLSRLREDLDTCHIPVLILTAYHTEDMRLKGFDLLADEFLAKPFNEAELLSRINNLLSIRQLLTRNRNAFEPSLESNNHNSHQASSALSHRDHEFVNQLNTALANLYRNTSMSLEELAHALCTTERTLQNKTRALFNLSPMDYVRDYRLNQAKLLLTESSHSIGVISELCGFNSQSYFARCFKAATGLSPKQYRHKETLNL</sequence>
<protein>
    <recommendedName>
        <fullName evidence="2">histidine kinase</fullName>
        <ecNumber evidence="2">2.7.13.3</ecNumber>
    </recommendedName>
</protein>
<dbReference type="InterPro" id="IPR005467">
    <property type="entry name" value="His_kinase_dom"/>
</dbReference>
<comment type="catalytic activity">
    <reaction evidence="1">
        <text>ATP + protein L-histidine = ADP + protein N-phospho-L-histidine.</text>
        <dbReference type="EC" id="2.7.13.3"/>
    </reaction>
</comment>
<comment type="caution">
    <text evidence="11">The sequence shown here is derived from an EMBL/GenBank/DDBJ whole genome shotgun (WGS) entry which is preliminary data.</text>
</comment>
<dbReference type="InterPro" id="IPR036097">
    <property type="entry name" value="HisK_dim/P_sf"/>
</dbReference>
<keyword evidence="12" id="KW-1185">Reference proteome</keyword>
<dbReference type="Gene3D" id="1.10.10.60">
    <property type="entry name" value="Homeodomain-like"/>
    <property type="match status" value="1"/>
</dbReference>
<proteinExistence type="predicted"/>
<evidence type="ECO:0000259" key="10">
    <source>
        <dbReference type="PROSITE" id="PS50110"/>
    </source>
</evidence>
<feature type="domain" description="Histidine kinase" evidence="9">
    <location>
        <begin position="840"/>
        <end position="1053"/>
    </location>
</feature>
<feature type="modified residue" description="4-aspartylphosphate" evidence="7">
    <location>
        <position position="1129"/>
    </location>
</feature>
<dbReference type="InterPro" id="IPR018062">
    <property type="entry name" value="HTH_AraC-typ_CS"/>
</dbReference>
<reference evidence="11 12" key="1">
    <citation type="submission" date="2017-02" db="EMBL/GenBank/DDBJ databases">
        <title>Pseudoalteromonas ulvae TC14 Genome.</title>
        <authorList>
            <person name="Molmeret M."/>
        </authorList>
    </citation>
    <scope>NUCLEOTIDE SEQUENCE [LARGE SCALE GENOMIC DNA]</scope>
    <source>
        <strain evidence="11">TC14</strain>
    </source>
</reference>
<feature type="domain" description="Response regulatory" evidence="10">
    <location>
        <begin position="1081"/>
        <end position="1196"/>
    </location>
</feature>
<dbReference type="GO" id="GO:0043565">
    <property type="term" value="F:sequence-specific DNA binding"/>
    <property type="evidence" value="ECO:0007669"/>
    <property type="project" value="InterPro"/>
</dbReference>
<dbReference type="InterPro" id="IPR004358">
    <property type="entry name" value="Sig_transdc_His_kin-like_C"/>
</dbReference>
<keyword evidence="6" id="KW-0804">Transcription</keyword>
<dbReference type="PROSITE" id="PS00041">
    <property type="entry name" value="HTH_ARAC_FAMILY_1"/>
    <property type="match status" value="1"/>
</dbReference>
<evidence type="ECO:0000313" key="11">
    <source>
        <dbReference type="EMBL" id="OUL55930.1"/>
    </source>
</evidence>
<dbReference type="SUPFAM" id="SSF52172">
    <property type="entry name" value="CheY-like"/>
    <property type="match status" value="1"/>
</dbReference>
<dbReference type="SMART" id="SM00388">
    <property type="entry name" value="HisKA"/>
    <property type="match status" value="1"/>
</dbReference>
<dbReference type="PRINTS" id="PR00344">
    <property type="entry name" value="BCTRLSENSOR"/>
</dbReference>
<dbReference type="Pfam" id="PF07495">
    <property type="entry name" value="Y_Y_Y"/>
    <property type="match status" value="1"/>
</dbReference>
<dbReference type="GO" id="GO:0000155">
    <property type="term" value="F:phosphorelay sensor kinase activity"/>
    <property type="evidence" value="ECO:0007669"/>
    <property type="project" value="InterPro"/>
</dbReference>
<dbReference type="PROSITE" id="PS50109">
    <property type="entry name" value="HIS_KIN"/>
    <property type="match status" value="1"/>
</dbReference>
<dbReference type="InterPro" id="IPR009057">
    <property type="entry name" value="Homeodomain-like_sf"/>
</dbReference>
<dbReference type="InterPro" id="IPR036890">
    <property type="entry name" value="HATPase_C_sf"/>
</dbReference>
<evidence type="ECO:0000256" key="2">
    <source>
        <dbReference type="ARBA" id="ARBA00012438"/>
    </source>
</evidence>
<dbReference type="Pfam" id="PF12833">
    <property type="entry name" value="HTH_18"/>
    <property type="match status" value="1"/>
</dbReference>
<dbReference type="SUPFAM" id="SSF55874">
    <property type="entry name" value="ATPase domain of HSP90 chaperone/DNA topoisomerase II/histidine kinase"/>
    <property type="match status" value="1"/>
</dbReference>
<feature type="domain" description="HTH araC/xylS-type" evidence="8">
    <location>
        <begin position="1236"/>
        <end position="1335"/>
    </location>
</feature>
<dbReference type="Gene3D" id="2.60.40.10">
    <property type="entry name" value="Immunoglobulins"/>
    <property type="match status" value="1"/>
</dbReference>
<accession>A0A244CKX0</accession>
<dbReference type="SUPFAM" id="SSF46689">
    <property type="entry name" value="Homeodomain-like"/>
    <property type="match status" value="1"/>
</dbReference>
<dbReference type="SUPFAM" id="SSF47384">
    <property type="entry name" value="Homodimeric domain of signal transducing histidine kinase"/>
    <property type="match status" value="1"/>
</dbReference>
<dbReference type="PROSITE" id="PS01124">
    <property type="entry name" value="HTH_ARAC_FAMILY_2"/>
    <property type="match status" value="1"/>
</dbReference>